<proteinExistence type="predicted"/>
<keyword evidence="2" id="KW-0808">Transferase</keyword>
<sequence>MTVGASAAETVVLERVTEPDAEQVEPQQVAALWRWLPAAVGLAAFVVILLVTGTPVLDVLRYAGYVAYAVVLPGTLVYRLLRRTPHTLVEDLAFGAAVGLAMELVAWAVYSYLDLRSLIWTWPLLVVAVFAAVPRLRRHWSPSGYRIVPLGWSWAVTGVVVFFTGYIWATFFAQNPIMPTGEDTLQFIDLPYQLSLAGEAKNHFPMHLPQVAGEALPYHWFAFVHAAMISMIGHVDLSVVTMRLMVPGIGALIALVTAVAGWRITGRAWAGAAAAALFLVVGEFQFTEVFSTTLGVQVAWIVWPSLSMTYSWALLVALVAVIGDALRRKDDDSPVPRLGLPGAFALAAILAFASSAAKASSLPVTLAGLALAGVMVLVTTRRIPWTLVGMGVVVALAQLFCTAVIFRFQSYGLGVHPFGGLIPLWNDPEGERSFLAQGTVIAGVSIAWILSMQIRLAGIIPLAWVKRGRLEPVQWFLLGGALAGPALFMLLGTFNASWFYRASLPFGLILSAWGFALVWDRAKLSRRAVVVLGAGALVFAEAVLIAVLLFAPRQPRGESYSGVLPILWWAGVLSALALVIGFAWRPAARRWPGLAGRGGVVLLAAILLTGTPGLIMEARRSQLSPNGGGNTTVPMPESRVEAARWVRANSDPNDIIATNVHCSHDVPLAKCRDARSFWLSAYSERSVLVEGWTFAPRLAGVPDARWKFWDEKKLAFNDNAIYKPSAKALDRMRDRYHVRYLVVDRRLRAEGTKLSQLATLRFDNGRMAVYELR</sequence>
<feature type="transmembrane region" description="Helical" evidence="1">
    <location>
        <begin position="473"/>
        <end position="492"/>
    </location>
</feature>
<comment type="caution">
    <text evidence="2">The sequence shown here is derived from an EMBL/GenBank/DDBJ whole genome shotgun (WGS) entry which is preliminary data.</text>
</comment>
<dbReference type="Proteomes" id="UP000249341">
    <property type="component" value="Unassembled WGS sequence"/>
</dbReference>
<dbReference type="GO" id="GO:0016740">
    <property type="term" value="F:transferase activity"/>
    <property type="evidence" value="ECO:0007669"/>
    <property type="project" value="UniProtKB-KW"/>
</dbReference>
<keyword evidence="1" id="KW-0472">Membrane</keyword>
<feature type="transmembrane region" description="Helical" evidence="1">
    <location>
        <begin position="387"/>
        <end position="408"/>
    </location>
</feature>
<name>A0A327Z580_9ACTN</name>
<feature type="transmembrane region" description="Helical" evidence="1">
    <location>
        <begin position="269"/>
        <end position="287"/>
    </location>
</feature>
<keyword evidence="3" id="KW-1185">Reference proteome</keyword>
<feature type="transmembrane region" description="Helical" evidence="1">
    <location>
        <begin position="93"/>
        <end position="113"/>
    </location>
</feature>
<evidence type="ECO:0000313" key="2">
    <source>
        <dbReference type="EMBL" id="RAK31756.1"/>
    </source>
</evidence>
<gene>
    <name evidence="2" type="ORF">B0I29_1144</name>
</gene>
<feature type="transmembrane region" description="Helical" evidence="1">
    <location>
        <begin position="307"/>
        <end position="326"/>
    </location>
</feature>
<feature type="transmembrane region" description="Helical" evidence="1">
    <location>
        <begin position="362"/>
        <end position="380"/>
    </location>
</feature>
<feature type="transmembrane region" description="Helical" evidence="1">
    <location>
        <begin position="119"/>
        <end position="136"/>
    </location>
</feature>
<evidence type="ECO:0000256" key="1">
    <source>
        <dbReference type="SAM" id="Phobius"/>
    </source>
</evidence>
<feature type="transmembrane region" description="Helical" evidence="1">
    <location>
        <begin position="530"/>
        <end position="551"/>
    </location>
</feature>
<dbReference type="RefSeq" id="WP_111651881.1">
    <property type="nucleotide sequence ID" value="NZ_JACHWI010000004.1"/>
</dbReference>
<keyword evidence="1" id="KW-1133">Transmembrane helix</keyword>
<feature type="transmembrane region" description="Helical" evidence="1">
    <location>
        <begin position="563"/>
        <end position="584"/>
    </location>
</feature>
<feature type="transmembrane region" description="Helical" evidence="1">
    <location>
        <begin position="62"/>
        <end position="81"/>
    </location>
</feature>
<keyword evidence="1" id="KW-0812">Transmembrane</keyword>
<feature type="transmembrane region" description="Helical" evidence="1">
    <location>
        <begin position="338"/>
        <end position="356"/>
    </location>
</feature>
<evidence type="ECO:0000313" key="3">
    <source>
        <dbReference type="Proteomes" id="UP000249341"/>
    </source>
</evidence>
<feature type="transmembrane region" description="Helical" evidence="1">
    <location>
        <begin position="596"/>
        <end position="616"/>
    </location>
</feature>
<reference evidence="2 3" key="1">
    <citation type="submission" date="2018-06" db="EMBL/GenBank/DDBJ databases">
        <title>Genomic Encyclopedia of Type Strains, Phase III (KMG-III): the genomes of soil and plant-associated and newly described type strains.</title>
        <authorList>
            <person name="Whitman W."/>
        </authorList>
    </citation>
    <scope>NUCLEOTIDE SEQUENCE [LARGE SCALE GENOMIC DNA]</scope>
    <source>
        <strain evidence="2 3">CGMCC 4.7090</strain>
    </source>
</reference>
<feature type="transmembrane region" description="Helical" evidence="1">
    <location>
        <begin position="148"/>
        <end position="169"/>
    </location>
</feature>
<feature type="transmembrane region" description="Helical" evidence="1">
    <location>
        <begin position="434"/>
        <end position="452"/>
    </location>
</feature>
<feature type="transmembrane region" description="Helical" evidence="1">
    <location>
        <begin position="35"/>
        <end position="56"/>
    </location>
</feature>
<dbReference type="OrthoDB" id="3855595at2"/>
<protein>
    <submittedName>
        <fullName evidence="2">4-amino-4-deoxy-L-arabinose transferase-like glycosyltransferase</fullName>
    </submittedName>
</protein>
<feature type="transmembrane region" description="Helical" evidence="1">
    <location>
        <begin position="244"/>
        <end position="262"/>
    </location>
</feature>
<dbReference type="EMBL" id="QLMJ01000014">
    <property type="protein sequence ID" value="RAK31756.1"/>
    <property type="molecule type" value="Genomic_DNA"/>
</dbReference>
<accession>A0A327Z580</accession>
<dbReference type="AlphaFoldDB" id="A0A327Z580"/>
<feature type="transmembrane region" description="Helical" evidence="1">
    <location>
        <begin position="498"/>
        <end position="518"/>
    </location>
</feature>
<organism evidence="2 3">
    <name type="scientific">Actinoplanes lutulentus</name>
    <dbReference type="NCBI Taxonomy" id="1287878"/>
    <lineage>
        <taxon>Bacteria</taxon>
        <taxon>Bacillati</taxon>
        <taxon>Actinomycetota</taxon>
        <taxon>Actinomycetes</taxon>
        <taxon>Micromonosporales</taxon>
        <taxon>Micromonosporaceae</taxon>
        <taxon>Actinoplanes</taxon>
    </lineage>
</organism>